<dbReference type="CDD" id="cd05233">
    <property type="entry name" value="SDR_c"/>
    <property type="match status" value="1"/>
</dbReference>
<dbReference type="Gene3D" id="3.40.50.720">
    <property type="entry name" value="NAD(P)-binding Rossmann-like Domain"/>
    <property type="match status" value="1"/>
</dbReference>
<dbReference type="PROSITE" id="PS00061">
    <property type="entry name" value="ADH_SHORT"/>
    <property type="match status" value="1"/>
</dbReference>
<dbReference type="RefSeq" id="WP_204463789.1">
    <property type="nucleotide sequence ID" value="NZ_JAFBCV010000001.1"/>
</dbReference>
<dbReference type="PRINTS" id="PR00081">
    <property type="entry name" value="GDHRDH"/>
</dbReference>
<dbReference type="GO" id="GO:0047044">
    <property type="term" value="F:androstan-3-alpha,17-beta-diol dehydrogenase (NAD+) activity"/>
    <property type="evidence" value="ECO:0007669"/>
    <property type="project" value="UniProtKB-EC"/>
</dbReference>
<dbReference type="InterPro" id="IPR002347">
    <property type="entry name" value="SDR_fam"/>
</dbReference>
<reference evidence="3" key="1">
    <citation type="submission" date="2021-01" db="EMBL/GenBank/DDBJ databases">
        <title>Genomic Encyclopedia of Type Strains, Phase IV (KMG-IV): sequencing the most valuable type-strain genomes for metagenomic binning, comparative biology and taxonomic classification.</title>
        <authorList>
            <person name="Goeker M."/>
        </authorList>
    </citation>
    <scope>NUCLEOTIDE SEQUENCE</scope>
    <source>
        <strain evidence="3">DSM 21943</strain>
    </source>
</reference>
<accession>A0ABS2SNB6</accession>
<evidence type="ECO:0000313" key="4">
    <source>
        <dbReference type="Proteomes" id="UP001179280"/>
    </source>
</evidence>
<dbReference type="PANTHER" id="PTHR42760">
    <property type="entry name" value="SHORT-CHAIN DEHYDROGENASES/REDUCTASES FAMILY MEMBER"/>
    <property type="match status" value="1"/>
</dbReference>
<keyword evidence="4" id="KW-1185">Reference proteome</keyword>
<evidence type="ECO:0000256" key="2">
    <source>
        <dbReference type="ARBA" id="ARBA00023002"/>
    </source>
</evidence>
<dbReference type="PRINTS" id="PR00080">
    <property type="entry name" value="SDRFAMILY"/>
</dbReference>
<evidence type="ECO:0000313" key="3">
    <source>
        <dbReference type="EMBL" id="MBM7837017.1"/>
    </source>
</evidence>
<protein>
    <submittedName>
        <fullName evidence="3">3alpha(Or 20beta)-hydroxysteroid dehydrogenase</fullName>
        <ecNumber evidence="3">1.1.1.53</ecNumber>
    </submittedName>
</protein>
<keyword evidence="2 3" id="KW-0560">Oxidoreductase</keyword>
<comment type="similarity">
    <text evidence="1">Belongs to the short-chain dehydrogenases/reductases (SDR) family.</text>
</comment>
<proteinExistence type="inferred from homology"/>
<dbReference type="Pfam" id="PF13561">
    <property type="entry name" value="adh_short_C2"/>
    <property type="match status" value="1"/>
</dbReference>
<gene>
    <name evidence="3" type="ORF">JOC54_000248</name>
</gene>
<sequence length="246" mass="26254">MKKLSGKVILVTGANRGQGKMIAKHLASEGATIIVAARHFSDAQTVVEEIGEQATACQLDVTQADEWDAAMTIIMQNFNKLDVLVNNAGVFLKKPFIETTAEEYLNLIQVNQLSVFLGMQAAAKQMIPLKQGSIINNVSISSFSPITHSSVYASTKAAVATLSKATAVELGRDGIRVNMVHPGLIETEMAQGLYDQDNLAERIPLARPGYPSDVAKAIAFLASDDSSYCTGTEIVVDGGVTIGNRL</sequence>
<comment type="caution">
    <text evidence="3">The sequence shown here is derived from an EMBL/GenBank/DDBJ whole genome shotgun (WGS) entry which is preliminary data.</text>
</comment>
<dbReference type="NCBIfam" id="NF005559">
    <property type="entry name" value="PRK07231.1"/>
    <property type="match status" value="1"/>
</dbReference>
<evidence type="ECO:0000256" key="1">
    <source>
        <dbReference type="ARBA" id="ARBA00006484"/>
    </source>
</evidence>
<organism evidence="3 4">
    <name type="scientific">Shouchella xiaoxiensis</name>
    <dbReference type="NCBI Taxonomy" id="766895"/>
    <lineage>
        <taxon>Bacteria</taxon>
        <taxon>Bacillati</taxon>
        <taxon>Bacillota</taxon>
        <taxon>Bacilli</taxon>
        <taxon>Bacillales</taxon>
        <taxon>Bacillaceae</taxon>
        <taxon>Shouchella</taxon>
    </lineage>
</organism>
<name>A0ABS2SNB6_9BACI</name>
<dbReference type="EMBL" id="JAFBCV010000001">
    <property type="protein sequence ID" value="MBM7837017.1"/>
    <property type="molecule type" value="Genomic_DNA"/>
</dbReference>
<dbReference type="SUPFAM" id="SSF51735">
    <property type="entry name" value="NAD(P)-binding Rossmann-fold domains"/>
    <property type="match status" value="1"/>
</dbReference>
<dbReference type="InterPro" id="IPR036291">
    <property type="entry name" value="NAD(P)-bd_dom_sf"/>
</dbReference>
<dbReference type="Proteomes" id="UP001179280">
    <property type="component" value="Unassembled WGS sequence"/>
</dbReference>
<dbReference type="PANTHER" id="PTHR42760:SF115">
    <property type="entry name" value="3-OXOACYL-[ACYL-CARRIER-PROTEIN] REDUCTASE FABG"/>
    <property type="match status" value="1"/>
</dbReference>
<dbReference type="EC" id="1.1.1.53" evidence="3"/>
<dbReference type="InterPro" id="IPR020904">
    <property type="entry name" value="Sc_DH/Rdtase_CS"/>
</dbReference>